<evidence type="ECO:0000256" key="2">
    <source>
        <dbReference type="ARBA" id="ARBA00009098"/>
    </source>
</evidence>
<keyword evidence="3 5" id="KW-0456">Lyase</keyword>
<dbReference type="SUPFAM" id="SSF50090">
    <property type="entry name" value="Electron transport accessory proteins"/>
    <property type="match status" value="1"/>
</dbReference>
<evidence type="ECO:0000313" key="8">
    <source>
        <dbReference type="EMBL" id="NSX54163.1"/>
    </source>
</evidence>
<dbReference type="Gene3D" id="1.10.472.20">
    <property type="entry name" value="Nitrile hydratase, beta subunit"/>
    <property type="match status" value="1"/>
</dbReference>
<dbReference type="GO" id="GO:0018822">
    <property type="term" value="F:nitrile hydratase activity"/>
    <property type="evidence" value="ECO:0007669"/>
    <property type="project" value="UniProtKB-EC"/>
</dbReference>
<dbReference type="InterPro" id="IPR024690">
    <property type="entry name" value="CN_hydtase_beta_dom_C"/>
</dbReference>
<comment type="catalytic activity">
    <reaction evidence="4 5">
        <text>an aliphatic primary amide = an aliphatic nitrile + H2O</text>
        <dbReference type="Rhea" id="RHEA:12673"/>
        <dbReference type="ChEBI" id="CHEBI:15377"/>
        <dbReference type="ChEBI" id="CHEBI:65285"/>
        <dbReference type="ChEBI" id="CHEBI:80291"/>
        <dbReference type="EC" id="4.2.1.84"/>
    </reaction>
</comment>
<dbReference type="RefSeq" id="WP_174135902.1">
    <property type="nucleotide sequence ID" value="NZ_JABUFE010000002.1"/>
</dbReference>
<dbReference type="Pfam" id="PF21006">
    <property type="entry name" value="NHase_beta_N"/>
    <property type="match status" value="1"/>
</dbReference>
<dbReference type="EMBL" id="JABUFE010000002">
    <property type="protein sequence ID" value="NSX54163.1"/>
    <property type="molecule type" value="Genomic_DNA"/>
</dbReference>
<evidence type="ECO:0000259" key="6">
    <source>
        <dbReference type="Pfam" id="PF02211"/>
    </source>
</evidence>
<comment type="caution">
    <text evidence="8">The sequence shown here is derived from an EMBL/GenBank/DDBJ whole genome shotgun (WGS) entry which is preliminary data.</text>
</comment>
<feature type="domain" description="Nitrile hydratase beta subunit-like N-terminal" evidence="7">
    <location>
        <begin position="1"/>
        <end position="104"/>
    </location>
</feature>
<dbReference type="PIRSF" id="PIRSF001427">
    <property type="entry name" value="NHase_beta"/>
    <property type="match status" value="1"/>
</dbReference>
<evidence type="ECO:0000259" key="7">
    <source>
        <dbReference type="Pfam" id="PF21006"/>
    </source>
</evidence>
<evidence type="ECO:0000256" key="5">
    <source>
        <dbReference type="PIRNR" id="PIRNR001427"/>
    </source>
</evidence>
<dbReference type="Pfam" id="PF02211">
    <property type="entry name" value="NHase_beta_C"/>
    <property type="match status" value="1"/>
</dbReference>
<accession>A0ABX2IVD9</accession>
<dbReference type="InterPro" id="IPR042262">
    <property type="entry name" value="CN_hydtase_beta_C"/>
</dbReference>
<feature type="domain" description="Nitrile hydratase beta subunit" evidence="6">
    <location>
        <begin position="121"/>
        <end position="217"/>
    </location>
</feature>
<evidence type="ECO:0000256" key="3">
    <source>
        <dbReference type="ARBA" id="ARBA00023239"/>
    </source>
</evidence>
<dbReference type="Gene3D" id="2.30.30.50">
    <property type="match status" value="1"/>
</dbReference>
<evidence type="ECO:0000313" key="9">
    <source>
        <dbReference type="Proteomes" id="UP000777935"/>
    </source>
</evidence>
<proteinExistence type="inferred from homology"/>
<name>A0ABX2IVD9_9RHOB</name>
<evidence type="ECO:0000256" key="1">
    <source>
        <dbReference type="ARBA" id="ARBA00004042"/>
    </source>
</evidence>
<comment type="similarity">
    <text evidence="2 5">Belongs to the nitrile hydratase subunit beta family.</text>
</comment>
<dbReference type="EC" id="4.2.1.84" evidence="5"/>
<comment type="function">
    <text evidence="1 5">NHase catalyzes the hydration of various nitrile compounds to the corresponding amides.</text>
</comment>
<dbReference type="InterPro" id="IPR003168">
    <property type="entry name" value="Nitrile_hydratase_bsu"/>
</dbReference>
<keyword evidence="9" id="KW-1185">Reference proteome</keyword>
<dbReference type="Proteomes" id="UP000777935">
    <property type="component" value="Unassembled WGS sequence"/>
</dbReference>
<gene>
    <name evidence="8" type="primary">nthB</name>
    <name evidence="8" type="ORF">HRQ87_05045</name>
</gene>
<protein>
    <recommendedName>
        <fullName evidence="5">Nitrile hydratase subunit beta</fullName>
        <shortName evidence="5">NHase</shortName>
        <ecNumber evidence="5">4.2.1.84</ecNumber>
    </recommendedName>
</protein>
<reference evidence="8 9" key="1">
    <citation type="submission" date="2020-06" db="EMBL/GenBank/DDBJ databases">
        <title>Sulfitobacter algicola sp. nov., isolated from green algae.</title>
        <authorList>
            <person name="Wang C."/>
        </authorList>
    </citation>
    <scope>NUCLEOTIDE SEQUENCE [LARGE SCALE GENOMIC DNA]</scope>
    <source>
        <strain evidence="8 9">1151</strain>
    </source>
</reference>
<evidence type="ECO:0000256" key="4">
    <source>
        <dbReference type="ARBA" id="ARBA00044877"/>
    </source>
</evidence>
<sequence>MNGPHDLGGRAGFGSIAPEADEPIFHAEWEKRALGLTLCCGALGYWGIDESRHARESLHPHDYYGSSYYEIWVKGLERLLIRHGEVHPDELSKGHMNTPGHATAKRLDPQDVPAVLARGGPADRPATTKPAFQIGTKVRTQKTLPAGHSRLPNYARDKQGTIIALPGHHVFPDTNAKGVGEAPQWLYTVEFDARDLWGDAAEPGTSVTIDAWESYLDAT</sequence>
<dbReference type="InterPro" id="IPR049054">
    <property type="entry name" value="CN_hydtase_beta-like_N"/>
</dbReference>
<dbReference type="NCBIfam" id="TIGR03888">
    <property type="entry name" value="nitrile_beta"/>
    <property type="match status" value="1"/>
</dbReference>
<organism evidence="8 9">
    <name type="scientific">Parasulfitobacter algicola</name>
    <dbReference type="NCBI Taxonomy" id="2614809"/>
    <lineage>
        <taxon>Bacteria</taxon>
        <taxon>Pseudomonadati</taxon>
        <taxon>Pseudomonadota</taxon>
        <taxon>Alphaproteobacteria</taxon>
        <taxon>Rhodobacterales</taxon>
        <taxon>Roseobacteraceae</taxon>
        <taxon>Parasulfitobacter</taxon>
    </lineage>
</organism>
<dbReference type="InterPro" id="IPR008990">
    <property type="entry name" value="Elect_transpt_acc-like_dom_sf"/>
</dbReference>